<comment type="caution">
    <text evidence="2">The sequence shown here is derived from an EMBL/GenBank/DDBJ whole genome shotgun (WGS) entry which is preliminary data.</text>
</comment>
<protein>
    <submittedName>
        <fullName evidence="2">Uncharacterized protein</fullName>
    </submittedName>
</protein>
<reference evidence="2" key="1">
    <citation type="journal article" date="2024" name="Gigascience">
        <title>Chromosome-level genome of the poultry shaft louse Menopon gallinae provides insight into the host-switching and adaptive evolution of parasitic lice.</title>
        <authorList>
            <person name="Xu Y."/>
            <person name="Ma L."/>
            <person name="Liu S."/>
            <person name="Liang Y."/>
            <person name="Liu Q."/>
            <person name="He Z."/>
            <person name="Tian L."/>
            <person name="Duan Y."/>
            <person name="Cai W."/>
            <person name="Li H."/>
            <person name="Song F."/>
        </authorList>
    </citation>
    <scope>NUCLEOTIDE SEQUENCE</scope>
    <source>
        <strain evidence="2">Cailab_2023a</strain>
    </source>
</reference>
<sequence length="67" mass="7524">MCTGYEAGSTLLKGKEELSRLPPFLRMVQWWTNQDAVIPNNGHQTPLPALRKGESSFSSNPVTHRLE</sequence>
<accession>A0AAW2HTA1</accession>
<feature type="compositionally biased region" description="Polar residues" evidence="1">
    <location>
        <begin position="55"/>
        <end position="67"/>
    </location>
</feature>
<evidence type="ECO:0000313" key="2">
    <source>
        <dbReference type="EMBL" id="KAL0273113.1"/>
    </source>
</evidence>
<dbReference type="EMBL" id="JARGDH010000003">
    <property type="protein sequence ID" value="KAL0273113.1"/>
    <property type="molecule type" value="Genomic_DNA"/>
</dbReference>
<feature type="region of interest" description="Disordered" evidence="1">
    <location>
        <begin position="37"/>
        <end position="67"/>
    </location>
</feature>
<proteinExistence type="predicted"/>
<organism evidence="2">
    <name type="scientific">Menopon gallinae</name>
    <name type="common">poultry shaft louse</name>
    <dbReference type="NCBI Taxonomy" id="328185"/>
    <lineage>
        <taxon>Eukaryota</taxon>
        <taxon>Metazoa</taxon>
        <taxon>Ecdysozoa</taxon>
        <taxon>Arthropoda</taxon>
        <taxon>Hexapoda</taxon>
        <taxon>Insecta</taxon>
        <taxon>Pterygota</taxon>
        <taxon>Neoptera</taxon>
        <taxon>Paraneoptera</taxon>
        <taxon>Psocodea</taxon>
        <taxon>Troctomorpha</taxon>
        <taxon>Phthiraptera</taxon>
        <taxon>Amblycera</taxon>
        <taxon>Menoponidae</taxon>
        <taxon>Menopon</taxon>
    </lineage>
</organism>
<gene>
    <name evidence="2" type="ORF">PYX00_005867</name>
</gene>
<dbReference type="AlphaFoldDB" id="A0AAW2HTA1"/>
<name>A0AAW2HTA1_9NEOP</name>
<evidence type="ECO:0000256" key="1">
    <source>
        <dbReference type="SAM" id="MobiDB-lite"/>
    </source>
</evidence>